<feature type="signal peptide" evidence="1">
    <location>
        <begin position="1"/>
        <end position="22"/>
    </location>
</feature>
<sequence>MAFNLAALVSFLIFTIAELGTAKAVTKGVFAHYMVGTVYEDHAHQDIKDAFAMGLDGFALNIGDPSQDFVRQTQGYLFDYARDNYPEFKLFISIDLWAAGSAKKGLDDFDDILRNFMGHDAYYKGPNGYPFISTFSDGGLHNDVWMAWRGKWANEIYFVPGFDGTEGYYLSDPGWWKYWGDVVDGIFSWESTWPVRGKSDTSAFKNDSWVREGAFSNDKSYMIQYETNLYRAGEDNLSWRIFNLQNMAPKPEFIEIMTWMKNDGPESHYIGNIWPEQNNETDPTRYATQADFPHNGIRPLPASVIDSVKEGKEIMEPPTGFDAVGALWFKPIHSSTVCPETDELYSQKPDGYTTADDVLSWAVIVSSIGGPYSIRGFSGGEELQTFYLTPGYNFGTFSTLQEGEQRMELLDPNGNVIMAAAGGRCVTSTCPDGIYNLNPVILELTADVSQKACNEPVTDIYPPISTAATAGTRLFGFNAAALELLGPAGTLNAYSLNRDPNEPKYPMVNFCPRFFTMSSLDTRVNMLAKAKTRLKYRLDKYENQASTLHHELFHLDFVADSKDNMPNPKVIDLTIQWRGLQGTTPVIGNGKAYGPERCKLIARLDSKQLNGNPAGYYVQRNADNLIFFALARYIQSKTGDYPYLPAVRNKELDSDPWDPPTATVEYATQEGQLVIAGLDENTDLSGSDNCSDHGFENADEGGESLNLTALTDLTEYPADYQEDLAVFLESIEGMEDGEG</sequence>
<evidence type="ECO:0000313" key="3">
    <source>
        <dbReference type="Proteomes" id="UP001521116"/>
    </source>
</evidence>
<accession>A0ABR3SCH5</accession>
<dbReference type="CDD" id="cd11577">
    <property type="entry name" value="GH71"/>
    <property type="match status" value="1"/>
</dbReference>
<evidence type="ECO:0000256" key="1">
    <source>
        <dbReference type="SAM" id="SignalP"/>
    </source>
</evidence>
<protein>
    <recommendedName>
        <fullName evidence="4">Glycoside hydrolase family 71 protein</fullName>
    </recommendedName>
</protein>
<dbReference type="Gene3D" id="3.20.20.80">
    <property type="entry name" value="Glycosidases"/>
    <property type="match status" value="1"/>
</dbReference>
<dbReference type="Proteomes" id="UP001521116">
    <property type="component" value="Unassembled WGS sequence"/>
</dbReference>
<evidence type="ECO:0000313" key="2">
    <source>
        <dbReference type="EMBL" id="KAL1616830.1"/>
    </source>
</evidence>
<proteinExistence type="predicted"/>
<dbReference type="Pfam" id="PF03659">
    <property type="entry name" value="Glyco_hydro_71"/>
    <property type="match status" value="1"/>
</dbReference>
<keyword evidence="1" id="KW-0732">Signal</keyword>
<name>A0ABR3SCH5_9PEZI</name>
<dbReference type="InterPro" id="IPR024079">
    <property type="entry name" value="MetalloPept_cat_dom_sf"/>
</dbReference>
<dbReference type="Gene3D" id="3.40.390.10">
    <property type="entry name" value="Collagenase (Catalytic Domain)"/>
    <property type="match status" value="1"/>
</dbReference>
<dbReference type="InterPro" id="IPR005197">
    <property type="entry name" value="Glyco_hydro_71"/>
</dbReference>
<organism evidence="2 3">
    <name type="scientific">Neofusicoccum ribis</name>
    <dbReference type="NCBI Taxonomy" id="45134"/>
    <lineage>
        <taxon>Eukaryota</taxon>
        <taxon>Fungi</taxon>
        <taxon>Dikarya</taxon>
        <taxon>Ascomycota</taxon>
        <taxon>Pezizomycotina</taxon>
        <taxon>Dothideomycetes</taxon>
        <taxon>Dothideomycetes incertae sedis</taxon>
        <taxon>Botryosphaeriales</taxon>
        <taxon>Botryosphaeriaceae</taxon>
        <taxon>Neofusicoccum</taxon>
    </lineage>
</organism>
<keyword evidence="3" id="KW-1185">Reference proteome</keyword>
<comment type="caution">
    <text evidence="2">The sequence shown here is derived from an EMBL/GenBank/DDBJ whole genome shotgun (WGS) entry which is preliminary data.</text>
</comment>
<gene>
    <name evidence="2" type="ORF">SLS56_011262</name>
</gene>
<feature type="chain" id="PRO_5045909840" description="Glycoside hydrolase family 71 protein" evidence="1">
    <location>
        <begin position="23"/>
        <end position="739"/>
    </location>
</feature>
<reference evidence="2 3" key="1">
    <citation type="submission" date="2024-02" db="EMBL/GenBank/DDBJ databases">
        <title>De novo assembly and annotation of 12 fungi associated with fruit tree decline syndrome in Ontario, Canada.</title>
        <authorList>
            <person name="Sulman M."/>
            <person name="Ellouze W."/>
            <person name="Ilyukhin E."/>
        </authorList>
    </citation>
    <scope>NUCLEOTIDE SEQUENCE [LARGE SCALE GENOMIC DNA]</scope>
    <source>
        <strain evidence="2 3">M1-105</strain>
    </source>
</reference>
<evidence type="ECO:0008006" key="4">
    <source>
        <dbReference type="Google" id="ProtNLM"/>
    </source>
</evidence>
<dbReference type="EMBL" id="JAJVDC020000253">
    <property type="protein sequence ID" value="KAL1616830.1"/>
    <property type="molecule type" value="Genomic_DNA"/>
</dbReference>